<accession>A0A5R8KA78</accession>
<dbReference type="RefSeq" id="WP_138087863.1">
    <property type="nucleotide sequence ID" value="NZ_VAUV01000015.1"/>
</dbReference>
<dbReference type="Pfam" id="PF02954">
    <property type="entry name" value="HTH_8"/>
    <property type="match status" value="1"/>
</dbReference>
<keyword evidence="1 6" id="KW-0597">Phosphoprotein</keyword>
<dbReference type="PROSITE" id="PS50110">
    <property type="entry name" value="RESPONSE_REGULATORY"/>
    <property type="match status" value="1"/>
</dbReference>
<dbReference type="CDD" id="cd17563">
    <property type="entry name" value="REC_RegA-like"/>
    <property type="match status" value="1"/>
</dbReference>
<dbReference type="InterPro" id="IPR009057">
    <property type="entry name" value="Homeodomain-like_sf"/>
</dbReference>
<evidence type="ECO:0000256" key="5">
    <source>
        <dbReference type="ARBA" id="ARBA00023163"/>
    </source>
</evidence>
<dbReference type="OrthoDB" id="189380at2"/>
<feature type="modified residue" description="4-aspartylphosphate" evidence="6">
    <location>
        <position position="52"/>
    </location>
</feature>
<sequence>MKRILLVDDDLVFREQLALALQRRGYHCHQVPDGATALQHLQTNPIDAAVIDLRMPGISGIETVQSIHQHLPTARLIVLTGYGSIPSALEAIRLGASDYLAKPVNADHIAAAIEGQPIDTPPPDSAPTLDKVEWEHIQRVLSDCHGNISQAAEVLGIHRRSLQRKLNRYAPIR</sequence>
<evidence type="ECO:0000256" key="2">
    <source>
        <dbReference type="ARBA" id="ARBA00023012"/>
    </source>
</evidence>
<keyword evidence="3" id="KW-0805">Transcription regulation</keyword>
<proteinExistence type="predicted"/>
<evidence type="ECO:0000256" key="3">
    <source>
        <dbReference type="ARBA" id="ARBA00023015"/>
    </source>
</evidence>
<dbReference type="SUPFAM" id="SSF46689">
    <property type="entry name" value="Homeodomain-like"/>
    <property type="match status" value="1"/>
</dbReference>
<evidence type="ECO:0000313" key="8">
    <source>
        <dbReference type="EMBL" id="TLD69177.1"/>
    </source>
</evidence>
<organism evidence="8 9">
    <name type="scientific">Phragmitibacter flavus</name>
    <dbReference type="NCBI Taxonomy" id="2576071"/>
    <lineage>
        <taxon>Bacteria</taxon>
        <taxon>Pseudomonadati</taxon>
        <taxon>Verrucomicrobiota</taxon>
        <taxon>Verrucomicrobiia</taxon>
        <taxon>Verrucomicrobiales</taxon>
        <taxon>Verrucomicrobiaceae</taxon>
        <taxon>Phragmitibacter</taxon>
    </lineage>
</organism>
<dbReference type="SUPFAM" id="SSF52172">
    <property type="entry name" value="CheY-like"/>
    <property type="match status" value="1"/>
</dbReference>
<dbReference type="PANTHER" id="PTHR48111">
    <property type="entry name" value="REGULATOR OF RPOS"/>
    <property type="match status" value="1"/>
</dbReference>
<dbReference type="PRINTS" id="PR01590">
    <property type="entry name" value="HTHFIS"/>
</dbReference>
<evidence type="ECO:0000256" key="4">
    <source>
        <dbReference type="ARBA" id="ARBA00023125"/>
    </source>
</evidence>
<dbReference type="GO" id="GO:0006355">
    <property type="term" value="P:regulation of DNA-templated transcription"/>
    <property type="evidence" value="ECO:0007669"/>
    <property type="project" value="TreeGrafter"/>
</dbReference>
<dbReference type="Proteomes" id="UP000306196">
    <property type="component" value="Unassembled WGS sequence"/>
</dbReference>
<dbReference type="AlphaFoldDB" id="A0A5R8KA78"/>
<protein>
    <submittedName>
        <fullName evidence="8">Response regulator</fullName>
    </submittedName>
</protein>
<dbReference type="GO" id="GO:0032993">
    <property type="term" value="C:protein-DNA complex"/>
    <property type="evidence" value="ECO:0007669"/>
    <property type="project" value="TreeGrafter"/>
</dbReference>
<evidence type="ECO:0000256" key="1">
    <source>
        <dbReference type="ARBA" id="ARBA00022553"/>
    </source>
</evidence>
<feature type="domain" description="Response regulatory" evidence="7">
    <location>
        <begin position="3"/>
        <end position="117"/>
    </location>
</feature>
<dbReference type="SMART" id="SM00448">
    <property type="entry name" value="REC"/>
    <property type="match status" value="1"/>
</dbReference>
<dbReference type="InterPro" id="IPR001789">
    <property type="entry name" value="Sig_transdc_resp-reg_receiver"/>
</dbReference>
<dbReference type="EMBL" id="VAUV01000015">
    <property type="protein sequence ID" value="TLD69177.1"/>
    <property type="molecule type" value="Genomic_DNA"/>
</dbReference>
<dbReference type="InterPro" id="IPR039420">
    <property type="entry name" value="WalR-like"/>
</dbReference>
<keyword evidence="2" id="KW-0902">Two-component regulatory system</keyword>
<evidence type="ECO:0000256" key="6">
    <source>
        <dbReference type="PROSITE-ProRule" id="PRU00169"/>
    </source>
</evidence>
<name>A0A5R8KA78_9BACT</name>
<keyword evidence="9" id="KW-1185">Reference proteome</keyword>
<dbReference type="InterPro" id="IPR011006">
    <property type="entry name" value="CheY-like_superfamily"/>
</dbReference>
<reference evidence="8 9" key="1">
    <citation type="submission" date="2019-05" db="EMBL/GenBank/DDBJ databases">
        <title>Verrucobacter flavum gen. nov., sp. nov. a new member of the family Verrucomicrobiaceae.</title>
        <authorList>
            <person name="Szuroczki S."/>
            <person name="Abbaszade G."/>
            <person name="Szabo A."/>
            <person name="Felfoldi T."/>
            <person name="Schumann P."/>
            <person name="Boka K."/>
            <person name="Keki Z."/>
            <person name="Toumi M."/>
            <person name="Toth E."/>
        </authorList>
    </citation>
    <scope>NUCLEOTIDE SEQUENCE [LARGE SCALE GENOMIC DNA]</scope>
    <source>
        <strain evidence="8 9">MG-N-17</strain>
    </source>
</reference>
<dbReference type="InterPro" id="IPR002197">
    <property type="entry name" value="HTH_Fis"/>
</dbReference>
<evidence type="ECO:0000259" key="7">
    <source>
        <dbReference type="PROSITE" id="PS50110"/>
    </source>
</evidence>
<dbReference type="Pfam" id="PF00072">
    <property type="entry name" value="Response_reg"/>
    <property type="match status" value="1"/>
</dbReference>
<keyword evidence="5" id="KW-0804">Transcription</keyword>
<gene>
    <name evidence="8" type="ORF">FEM03_18940</name>
</gene>
<evidence type="ECO:0000313" key="9">
    <source>
        <dbReference type="Proteomes" id="UP000306196"/>
    </source>
</evidence>
<dbReference type="Gene3D" id="1.10.10.60">
    <property type="entry name" value="Homeodomain-like"/>
    <property type="match status" value="1"/>
</dbReference>
<dbReference type="Gene3D" id="3.40.50.2300">
    <property type="match status" value="1"/>
</dbReference>
<dbReference type="GO" id="GO:0005829">
    <property type="term" value="C:cytosol"/>
    <property type="evidence" value="ECO:0007669"/>
    <property type="project" value="TreeGrafter"/>
</dbReference>
<dbReference type="GO" id="GO:0000156">
    <property type="term" value="F:phosphorelay response regulator activity"/>
    <property type="evidence" value="ECO:0007669"/>
    <property type="project" value="TreeGrafter"/>
</dbReference>
<comment type="caution">
    <text evidence="8">The sequence shown here is derived from an EMBL/GenBank/DDBJ whole genome shotgun (WGS) entry which is preliminary data.</text>
</comment>
<dbReference type="PANTHER" id="PTHR48111:SF1">
    <property type="entry name" value="TWO-COMPONENT RESPONSE REGULATOR ORR33"/>
    <property type="match status" value="1"/>
</dbReference>
<dbReference type="GO" id="GO:0000976">
    <property type="term" value="F:transcription cis-regulatory region binding"/>
    <property type="evidence" value="ECO:0007669"/>
    <property type="project" value="TreeGrafter"/>
</dbReference>
<keyword evidence="4" id="KW-0238">DNA-binding</keyword>